<evidence type="ECO:0000256" key="1">
    <source>
        <dbReference type="ARBA" id="ARBA00004167"/>
    </source>
</evidence>
<keyword evidence="7" id="KW-0675">Receptor</keyword>
<evidence type="ECO:0000256" key="6">
    <source>
        <dbReference type="ARBA" id="ARBA00023157"/>
    </source>
</evidence>
<keyword evidence="6 9" id="KW-1015">Disulfide bond</keyword>
<evidence type="ECO:0000256" key="5">
    <source>
        <dbReference type="ARBA" id="ARBA00023136"/>
    </source>
</evidence>
<dbReference type="Pfam" id="PF00193">
    <property type="entry name" value="Xlink"/>
    <property type="match status" value="1"/>
</dbReference>
<keyword evidence="14" id="KW-1185">Reference proteome</keyword>
<organism evidence="13 14">
    <name type="scientific">Sparus aurata</name>
    <name type="common">Gilthead sea bream</name>
    <dbReference type="NCBI Taxonomy" id="8175"/>
    <lineage>
        <taxon>Eukaryota</taxon>
        <taxon>Metazoa</taxon>
        <taxon>Chordata</taxon>
        <taxon>Craniata</taxon>
        <taxon>Vertebrata</taxon>
        <taxon>Euteleostomi</taxon>
        <taxon>Actinopterygii</taxon>
        <taxon>Neopterygii</taxon>
        <taxon>Teleostei</taxon>
        <taxon>Neoteleostei</taxon>
        <taxon>Acanthomorphata</taxon>
        <taxon>Eupercaria</taxon>
        <taxon>Spariformes</taxon>
        <taxon>Sparidae</taxon>
        <taxon>Sparus</taxon>
    </lineage>
</organism>
<dbReference type="InterPro" id="IPR043210">
    <property type="entry name" value="CD44_antigen-like"/>
</dbReference>
<gene>
    <name evidence="13" type="primary">lyve1a</name>
</gene>
<name>A0A671XGU9_SPAAU</name>
<dbReference type="PROSITE" id="PS01241">
    <property type="entry name" value="LINK_1"/>
    <property type="match status" value="1"/>
</dbReference>
<evidence type="ECO:0000256" key="10">
    <source>
        <dbReference type="SAM" id="Phobius"/>
    </source>
</evidence>
<evidence type="ECO:0000256" key="2">
    <source>
        <dbReference type="ARBA" id="ARBA00022692"/>
    </source>
</evidence>
<feature type="signal peptide" evidence="11">
    <location>
        <begin position="1"/>
        <end position="19"/>
    </location>
</feature>
<dbReference type="PANTHER" id="PTHR10225">
    <property type="entry name" value="HYALURONAN RECEPTOR"/>
    <property type="match status" value="1"/>
</dbReference>
<accession>A0A671XGU9</accession>
<keyword evidence="8" id="KW-0325">Glycoprotein</keyword>
<evidence type="ECO:0000313" key="14">
    <source>
        <dbReference type="Proteomes" id="UP000472265"/>
    </source>
</evidence>
<dbReference type="GO" id="GO:0005886">
    <property type="term" value="C:plasma membrane"/>
    <property type="evidence" value="ECO:0007669"/>
    <property type="project" value="TreeGrafter"/>
</dbReference>
<comment type="caution">
    <text evidence="9">Lacks conserved residue(s) required for the propagation of feature annotation.</text>
</comment>
<evidence type="ECO:0000313" key="13">
    <source>
        <dbReference type="Ensembl" id="ENSSAUP00010050377.1"/>
    </source>
</evidence>
<feature type="disulfide bond" evidence="9">
    <location>
        <begin position="90"/>
        <end position="111"/>
    </location>
</feature>
<dbReference type="PRINTS" id="PR01265">
    <property type="entry name" value="LINKMODULE"/>
</dbReference>
<dbReference type="Proteomes" id="UP000472265">
    <property type="component" value="Chromosome 4"/>
</dbReference>
<keyword evidence="2 10" id="KW-0812">Transmembrane</keyword>
<dbReference type="GO" id="GO:0004888">
    <property type="term" value="F:transmembrane signaling receptor activity"/>
    <property type="evidence" value="ECO:0007669"/>
    <property type="project" value="TreeGrafter"/>
</dbReference>
<evidence type="ECO:0000259" key="12">
    <source>
        <dbReference type="PROSITE" id="PS50963"/>
    </source>
</evidence>
<dbReference type="Gene3D" id="3.10.100.10">
    <property type="entry name" value="Mannose-Binding Protein A, subunit A"/>
    <property type="match status" value="1"/>
</dbReference>
<reference evidence="13" key="3">
    <citation type="submission" date="2025-09" db="UniProtKB">
        <authorList>
            <consortium name="Ensembl"/>
        </authorList>
    </citation>
    <scope>IDENTIFICATION</scope>
</reference>
<dbReference type="InterPro" id="IPR016186">
    <property type="entry name" value="C-type_lectin-like/link_sf"/>
</dbReference>
<keyword evidence="4 10" id="KW-1133">Transmembrane helix</keyword>
<dbReference type="AlphaFoldDB" id="A0A671XGU9"/>
<dbReference type="GO" id="GO:0007155">
    <property type="term" value="P:cell adhesion"/>
    <property type="evidence" value="ECO:0007669"/>
    <property type="project" value="InterPro"/>
</dbReference>
<keyword evidence="3 11" id="KW-0732">Signal</keyword>
<comment type="subcellular location">
    <subcellularLocation>
        <location evidence="1">Membrane</location>
        <topology evidence="1">Single-pass membrane protein</topology>
    </subcellularLocation>
</comment>
<feature type="chain" id="PRO_5025344124" evidence="11">
    <location>
        <begin position="20"/>
        <end position="176"/>
    </location>
</feature>
<dbReference type="SMART" id="SM00445">
    <property type="entry name" value="LINK"/>
    <property type="match status" value="1"/>
</dbReference>
<dbReference type="InterPro" id="IPR016187">
    <property type="entry name" value="CTDL_fold"/>
</dbReference>
<protein>
    <submittedName>
        <fullName evidence="13">Lymphatic vessel endothelial hyaluronic receptor 1a</fullName>
    </submittedName>
</protein>
<dbReference type="GO" id="GO:0005540">
    <property type="term" value="F:hyaluronic acid binding"/>
    <property type="evidence" value="ECO:0007669"/>
    <property type="project" value="InterPro"/>
</dbReference>
<evidence type="ECO:0000256" key="3">
    <source>
        <dbReference type="ARBA" id="ARBA00022729"/>
    </source>
</evidence>
<feature type="domain" description="Link" evidence="12">
    <location>
        <begin position="40"/>
        <end position="135"/>
    </location>
</feature>
<evidence type="ECO:0000256" key="8">
    <source>
        <dbReference type="ARBA" id="ARBA00023180"/>
    </source>
</evidence>
<proteinExistence type="predicted"/>
<dbReference type="InterPro" id="IPR000538">
    <property type="entry name" value="Link_dom"/>
</dbReference>
<dbReference type="PANTHER" id="PTHR10225:SF2">
    <property type="entry name" value="LYMPHATIC VESSEL ENDOTHELIAL HYALURONIC ACID RECEPTOR 1"/>
    <property type="match status" value="1"/>
</dbReference>
<evidence type="ECO:0000256" key="11">
    <source>
        <dbReference type="SAM" id="SignalP"/>
    </source>
</evidence>
<evidence type="ECO:0000256" key="9">
    <source>
        <dbReference type="PROSITE-ProRule" id="PRU00323"/>
    </source>
</evidence>
<dbReference type="SUPFAM" id="SSF56436">
    <property type="entry name" value="C-type lectin-like"/>
    <property type="match status" value="1"/>
</dbReference>
<evidence type="ECO:0000256" key="4">
    <source>
        <dbReference type="ARBA" id="ARBA00022989"/>
    </source>
</evidence>
<sequence length="176" mass="19542">MNMIWLCIISALSITLVICGKNIDTSRIRVFPAANKSIAGVLQATSLNHLNQPQYAFNASEARRLCLSLGVTIASKAQVKEALSRGLETCRFGWIDEHFAVIPRRKAVSYCGQNQTGLVTWRASVKHKFDVFCFNESGRMFASLLHIRSQIRKAILITSACALLLIAIIVIAYIKM</sequence>
<reference evidence="13" key="2">
    <citation type="submission" date="2025-08" db="UniProtKB">
        <authorList>
            <consortium name="Ensembl"/>
        </authorList>
    </citation>
    <scope>IDENTIFICATION</scope>
</reference>
<dbReference type="Ensembl" id="ENSSAUT00010052984.1">
    <property type="protein sequence ID" value="ENSSAUP00010050377.1"/>
    <property type="gene ID" value="ENSSAUG00010020975.1"/>
</dbReference>
<evidence type="ECO:0000256" key="7">
    <source>
        <dbReference type="ARBA" id="ARBA00023170"/>
    </source>
</evidence>
<dbReference type="PROSITE" id="PS50963">
    <property type="entry name" value="LINK_2"/>
    <property type="match status" value="1"/>
</dbReference>
<dbReference type="GeneTree" id="ENSGT00530000063822"/>
<reference evidence="13" key="1">
    <citation type="submission" date="2021-04" db="EMBL/GenBank/DDBJ databases">
        <authorList>
            <consortium name="Wellcome Sanger Institute Data Sharing"/>
        </authorList>
    </citation>
    <scope>NUCLEOTIDE SEQUENCE [LARGE SCALE GENOMIC DNA]</scope>
</reference>
<feature type="transmembrane region" description="Helical" evidence="10">
    <location>
        <begin position="154"/>
        <end position="174"/>
    </location>
</feature>
<keyword evidence="5 10" id="KW-0472">Membrane</keyword>